<keyword evidence="2" id="KW-1185">Reference proteome</keyword>
<dbReference type="Proteomes" id="UP000826195">
    <property type="component" value="Unassembled WGS sequence"/>
</dbReference>
<dbReference type="EMBL" id="JAHXZJ010000374">
    <property type="protein sequence ID" value="KAH0561840.1"/>
    <property type="molecule type" value="Genomic_DNA"/>
</dbReference>
<evidence type="ECO:0000313" key="1">
    <source>
        <dbReference type="EMBL" id="KAH0561840.1"/>
    </source>
</evidence>
<reference evidence="1 2" key="1">
    <citation type="journal article" date="2021" name="J. Hered.">
        <title>A chromosome-level genome assembly of the parasitoid wasp, Cotesia glomerata (Hymenoptera: Braconidae).</title>
        <authorList>
            <person name="Pinto B.J."/>
            <person name="Weis J.J."/>
            <person name="Gamble T."/>
            <person name="Ode P.J."/>
            <person name="Paul R."/>
            <person name="Zaspel J.M."/>
        </authorList>
    </citation>
    <scope>NUCLEOTIDE SEQUENCE [LARGE SCALE GENOMIC DNA]</scope>
    <source>
        <strain evidence="1">CgM1</strain>
    </source>
</reference>
<protein>
    <submittedName>
        <fullName evidence="1">Uncharacterized protein</fullName>
    </submittedName>
</protein>
<dbReference type="AlphaFoldDB" id="A0AAV7J0E3"/>
<evidence type="ECO:0000313" key="2">
    <source>
        <dbReference type="Proteomes" id="UP000826195"/>
    </source>
</evidence>
<accession>A0AAV7J0E3</accession>
<gene>
    <name evidence="1" type="ORF">KQX54_019771</name>
</gene>
<proteinExistence type="predicted"/>
<name>A0AAV7J0E3_COTGL</name>
<sequence length="103" mass="11557">MPRDRSITKMIALAPVDLWRLGNCVNSVIITNLETISSRLGQSEDAVPFPLLNSLCPHTTLRNEDKEIGNGEVNFLGTLMRGELPVTKFNRHEPRGLARYIRA</sequence>
<organism evidence="1 2">
    <name type="scientific">Cotesia glomerata</name>
    <name type="common">Lepidopteran parasitic wasp</name>
    <name type="synonym">Apanteles glomeratus</name>
    <dbReference type="NCBI Taxonomy" id="32391"/>
    <lineage>
        <taxon>Eukaryota</taxon>
        <taxon>Metazoa</taxon>
        <taxon>Ecdysozoa</taxon>
        <taxon>Arthropoda</taxon>
        <taxon>Hexapoda</taxon>
        <taxon>Insecta</taxon>
        <taxon>Pterygota</taxon>
        <taxon>Neoptera</taxon>
        <taxon>Endopterygota</taxon>
        <taxon>Hymenoptera</taxon>
        <taxon>Apocrita</taxon>
        <taxon>Ichneumonoidea</taxon>
        <taxon>Braconidae</taxon>
        <taxon>Microgastrinae</taxon>
        <taxon>Cotesia</taxon>
    </lineage>
</organism>
<comment type="caution">
    <text evidence="1">The sequence shown here is derived from an EMBL/GenBank/DDBJ whole genome shotgun (WGS) entry which is preliminary data.</text>
</comment>